<organism evidence="2 3">
    <name type="scientific">Marichromatium bheemlicum</name>
    <dbReference type="NCBI Taxonomy" id="365339"/>
    <lineage>
        <taxon>Bacteria</taxon>
        <taxon>Pseudomonadati</taxon>
        <taxon>Pseudomonadota</taxon>
        <taxon>Gammaproteobacteria</taxon>
        <taxon>Chromatiales</taxon>
        <taxon>Chromatiaceae</taxon>
        <taxon>Marichromatium</taxon>
    </lineage>
</organism>
<dbReference type="RefSeq" id="WP_168671022.1">
    <property type="nucleotide sequence ID" value="NZ_JAAXKX010000035.1"/>
</dbReference>
<evidence type="ECO:0000256" key="1">
    <source>
        <dbReference type="SAM" id="Phobius"/>
    </source>
</evidence>
<keyword evidence="1" id="KW-0472">Membrane</keyword>
<sequence length="304" mass="33503">MSDTQHRIAPSLKSARARQVLDQLLIGGGRESMLMVLALLIGLGWFTDSLFEWVADVGTWIEGGAVEDWVPVHRVVAVCFFAAVVYRLRMLAEAARERFRPQVETIGAPPRARALILYLSNLKAEVFDGLATASASFDGVESFRKYAEREDIRRSMPWRMPIEAIAHHRTHLSRIVLICSQDEPDGPGSASQRPLFEQLVRRCFPGHAFTIECAEGGAQGDDPGVGFNDINALVRLTDIAFERLVEEARVAPADILIDITSGSKLCSVAGAVVALAEGRRVQYVNGQYQVQVQDVSYVLDDGDH</sequence>
<accession>A0ABX1IBU3</accession>
<keyword evidence="3" id="KW-1185">Reference proteome</keyword>
<dbReference type="Proteomes" id="UP000740754">
    <property type="component" value="Unassembled WGS sequence"/>
</dbReference>
<proteinExistence type="predicted"/>
<evidence type="ECO:0000313" key="2">
    <source>
        <dbReference type="EMBL" id="NKN34651.1"/>
    </source>
</evidence>
<feature type="transmembrane region" description="Helical" evidence="1">
    <location>
        <begin position="33"/>
        <end position="51"/>
    </location>
</feature>
<gene>
    <name evidence="2" type="ORF">HF203_15630</name>
</gene>
<reference evidence="2 3" key="1">
    <citation type="submission" date="2020-04" db="EMBL/GenBank/DDBJ databases">
        <title>Draft Whole-Genome sequence of Marichromatium bheemlicum DSM 18632, type strain.</title>
        <authorList>
            <person name="Kyndt J.A."/>
            <person name="Meyer T.E."/>
        </authorList>
    </citation>
    <scope>NUCLEOTIDE SEQUENCE [LARGE SCALE GENOMIC DNA]</scope>
    <source>
        <strain evidence="2 3">DSM 18632</strain>
    </source>
</reference>
<name>A0ABX1IBU3_9GAMM</name>
<protein>
    <recommendedName>
        <fullName evidence="4">CRISPR-associated protein</fullName>
    </recommendedName>
</protein>
<evidence type="ECO:0000313" key="3">
    <source>
        <dbReference type="Proteomes" id="UP000740754"/>
    </source>
</evidence>
<evidence type="ECO:0008006" key="4">
    <source>
        <dbReference type="Google" id="ProtNLM"/>
    </source>
</evidence>
<dbReference type="EMBL" id="JAAXKX010000035">
    <property type="protein sequence ID" value="NKN34651.1"/>
    <property type="molecule type" value="Genomic_DNA"/>
</dbReference>
<feature type="transmembrane region" description="Helical" evidence="1">
    <location>
        <begin position="71"/>
        <end position="88"/>
    </location>
</feature>
<keyword evidence="1" id="KW-0812">Transmembrane</keyword>
<comment type="caution">
    <text evidence="2">The sequence shown here is derived from an EMBL/GenBank/DDBJ whole genome shotgun (WGS) entry which is preliminary data.</text>
</comment>
<keyword evidence="1" id="KW-1133">Transmembrane helix</keyword>